<accession>A0ABU1NB71</accession>
<feature type="transmembrane region" description="Helical" evidence="1">
    <location>
        <begin position="6"/>
        <end position="29"/>
    </location>
</feature>
<dbReference type="EMBL" id="JAVDRF010000003">
    <property type="protein sequence ID" value="MDR6535703.1"/>
    <property type="molecule type" value="Genomic_DNA"/>
</dbReference>
<evidence type="ECO:0000256" key="1">
    <source>
        <dbReference type="SAM" id="Phobius"/>
    </source>
</evidence>
<reference evidence="2 3" key="1">
    <citation type="submission" date="2023-07" db="EMBL/GenBank/DDBJ databases">
        <title>Sorghum-associated microbial communities from plants grown in Nebraska, USA.</title>
        <authorList>
            <person name="Schachtman D."/>
        </authorList>
    </citation>
    <scope>NUCLEOTIDE SEQUENCE [LARGE SCALE GENOMIC DNA]</scope>
    <source>
        <strain evidence="2 3">DS1781</strain>
    </source>
</reference>
<comment type="caution">
    <text evidence="2">The sequence shown here is derived from an EMBL/GenBank/DDBJ whole genome shotgun (WGS) entry which is preliminary data.</text>
</comment>
<proteinExistence type="predicted"/>
<keyword evidence="3" id="KW-1185">Reference proteome</keyword>
<keyword evidence="1" id="KW-0472">Membrane</keyword>
<protein>
    <recommendedName>
        <fullName evidence="4">Secreted protein</fullName>
    </recommendedName>
</protein>
<name>A0ABU1NB71_9BURK</name>
<keyword evidence="1" id="KW-1133">Transmembrane helix</keyword>
<evidence type="ECO:0000313" key="2">
    <source>
        <dbReference type="EMBL" id="MDR6535703.1"/>
    </source>
</evidence>
<sequence>MDAVNMQAGWAVGIVVVLALVALAAYFLIRKRQSDRLAQRFGDEYELAVRQHGSRAKAEAELRQREARVGQLHIVPLAPGEGARFSSAWNKVQAEFVDNPAGAVTQADQLVRELMQKRGYPMSDFEHRAADISVDHPAVVRNYRAAQAIHARTLSGEVETEELRKAVVHYRALFDELLEVSMEEPRRMPARPVEARS</sequence>
<dbReference type="Proteomes" id="UP001184230">
    <property type="component" value="Unassembled WGS sequence"/>
</dbReference>
<evidence type="ECO:0000313" key="3">
    <source>
        <dbReference type="Proteomes" id="UP001184230"/>
    </source>
</evidence>
<organism evidence="2 3">
    <name type="scientific">Variovorax soli</name>
    <dbReference type="NCBI Taxonomy" id="376815"/>
    <lineage>
        <taxon>Bacteria</taxon>
        <taxon>Pseudomonadati</taxon>
        <taxon>Pseudomonadota</taxon>
        <taxon>Betaproteobacteria</taxon>
        <taxon>Burkholderiales</taxon>
        <taxon>Comamonadaceae</taxon>
        <taxon>Variovorax</taxon>
    </lineage>
</organism>
<keyword evidence="1" id="KW-0812">Transmembrane</keyword>
<dbReference type="RefSeq" id="WP_309900057.1">
    <property type="nucleotide sequence ID" value="NZ_JAVDRF010000003.1"/>
</dbReference>
<evidence type="ECO:0008006" key="4">
    <source>
        <dbReference type="Google" id="ProtNLM"/>
    </source>
</evidence>
<gene>
    <name evidence="2" type="ORF">J2739_001473</name>
</gene>